<gene>
    <name evidence="7" type="primary">TFPI2</name>
</gene>
<keyword evidence="9 10" id="KW-1267">Proteomics identification</keyword>
<evidence type="ECO:0000256" key="1">
    <source>
        <dbReference type="ARBA" id="ARBA00004613"/>
    </source>
</evidence>
<dbReference type="VEuPathDB" id="HostDB:ENSG00000105825"/>
<dbReference type="Ensembl" id="ENST00000451238.1">
    <property type="protein sequence ID" value="ENSP00000416370.1"/>
    <property type="gene ID" value="ENSG00000105825.14"/>
</dbReference>
<dbReference type="GeneTree" id="ENSGT00940000159917"/>
<proteinExistence type="evidence at protein level"/>
<dbReference type="InterPro" id="IPR002223">
    <property type="entry name" value="Kunitz_BPTI"/>
</dbReference>
<dbReference type="MassIVE" id="H7C4A3"/>
<sequence>EACDDACWRIEKVPKVCRLQVSVDDQCEGSTEKYFFNLSSMTCEKFFSGGCHRNRIENRFPDEATCMGFCAPKKNTEPVMLSPILAVEGMTITLLAGRIANVHVQKL</sequence>
<dbReference type="AlphaFoldDB" id="H7C4A3"/>
<dbReference type="HGNC" id="HGNC:11761">
    <property type="gene designation" value="TFPI2"/>
</dbReference>
<evidence type="ECO:0000256" key="4">
    <source>
        <dbReference type="ARBA" id="ARBA00022900"/>
    </source>
</evidence>
<keyword evidence="2" id="KW-0964">Secreted</keyword>
<keyword evidence="3" id="KW-0646">Protease inhibitor</keyword>
<dbReference type="SMART" id="SM00131">
    <property type="entry name" value="KU"/>
    <property type="match status" value="1"/>
</dbReference>
<reference evidence="7 8" key="2">
    <citation type="journal article" date="2003" name="Nature">
        <title>The DNA sequence of human chromosome 7.</title>
        <authorList>
            <person name="Hillier L.W."/>
            <person name="Fulton R.S."/>
            <person name="Fulton L.A."/>
            <person name="Graves T.A."/>
            <person name="Pepin K.H."/>
            <person name="Wagner-McPherson C."/>
            <person name="Layman D."/>
            <person name="Maas J."/>
            <person name="Jaeger S."/>
            <person name="Walker R."/>
            <person name="Wylie K."/>
            <person name="Sekhon M."/>
            <person name="Becker M.C."/>
            <person name="O'Laughlin M.D."/>
            <person name="Schaller M.E."/>
            <person name="Fewell G.A."/>
            <person name="Delehaunty K.D."/>
            <person name="Miner T.L."/>
            <person name="Nash W.E."/>
            <person name="Cordes M."/>
            <person name="Du H."/>
            <person name="Sun H."/>
            <person name="Edwards J."/>
            <person name="Bradshaw-Cordum H."/>
            <person name="Ali J."/>
            <person name="Andrews S."/>
            <person name="Isak A."/>
            <person name="Vanbrunt A."/>
            <person name="Nguyen C."/>
            <person name="Du F."/>
            <person name="Lamar B."/>
            <person name="Courtney L."/>
            <person name="Kalicki J."/>
            <person name="Ozersky P."/>
            <person name="Bielicki L."/>
            <person name="Scott K."/>
            <person name="Holmes A."/>
            <person name="Harkins R."/>
            <person name="Harris A."/>
            <person name="Strong C.M."/>
            <person name="Hou S."/>
            <person name="Tomlinson C."/>
            <person name="Dauphin-Kohlberg S."/>
            <person name="Kozlowicz-Reilly A."/>
            <person name="Leonard S."/>
            <person name="Rohlfing T."/>
            <person name="Rock S.M."/>
            <person name="Tin-Wollam A.M."/>
            <person name="Abbott A."/>
            <person name="Minx P."/>
            <person name="Maupin R."/>
            <person name="Strowmatt C."/>
            <person name="Latreille P."/>
            <person name="Miller N."/>
            <person name="Johnson D."/>
            <person name="Murray J."/>
            <person name="Woessner J.P."/>
            <person name="Wendl M.C."/>
            <person name="Yang S.P."/>
            <person name="Schultz B.R."/>
            <person name="Wallis J.W."/>
            <person name="Spieth J."/>
            <person name="Bieri T.A."/>
            <person name="Nelson J.O."/>
            <person name="Berkowicz N."/>
            <person name="Wohldmann P.E."/>
            <person name="Cook L.L."/>
            <person name="Hickenbotham M.T."/>
            <person name="Eldred J."/>
            <person name="Williams D."/>
            <person name="Bedell J.A."/>
            <person name="Mardis E.R."/>
            <person name="Clifton S.W."/>
            <person name="Chissoe S.L."/>
            <person name="Marra M.A."/>
            <person name="Raymond C."/>
            <person name="Haugen E."/>
            <person name="Gillett W."/>
            <person name="Zhou Y."/>
            <person name="James R."/>
            <person name="Phelps K."/>
            <person name="Iadanoto S."/>
            <person name="Bubb K."/>
            <person name="Simms E."/>
            <person name="Levy R."/>
            <person name="Clendenning J."/>
            <person name="Kaul R."/>
            <person name="Kent W.J."/>
            <person name="Furey T.S."/>
            <person name="Baertsch R.A."/>
            <person name="Brent M.R."/>
            <person name="Keibler E."/>
            <person name="Flicek P."/>
            <person name="Bork P."/>
            <person name="Suyama M."/>
            <person name="Bailey J.A."/>
            <person name="Portnoy M.E."/>
            <person name="Torrents D."/>
            <person name="Chinwalla A.T."/>
            <person name="Gish W.R."/>
            <person name="Eddy S.R."/>
            <person name="McPherson J.D."/>
            <person name="Olson M.V."/>
            <person name="Eichler E.E."/>
            <person name="Green E.D."/>
            <person name="Waterston R.H."/>
            <person name="Wilson R.K."/>
        </authorList>
    </citation>
    <scope>NUCLEOTIDE SEQUENCE [LARGE SCALE GENOMIC DNA]</scope>
</reference>
<organism evidence="7 8">
    <name type="scientific">Homo sapiens</name>
    <name type="common">Human</name>
    <dbReference type="NCBI Taxonomy" id="9606"/>
    <lineage>
        <taxon>Eukaryota</taxon>
        <taxon>Metazoa</taxon>
        <taxon>Chordata</taxon>
        <taxon>Craniata</taxon>
        <taxon>Vertebrata</taxon>
        <taxon>Euteleostomi</taxon>
        <taxon>Mammalia</taxon>
        <taxon>Eutheria</taxon>
        <taxon>Euarchontoglires</taxon>
        <taxon>Primates</taxon>
        <taxon>Haplorrhini</taxon>
        <taxon>Catarrhini</taxon>
        <taxon>Hominidae</taxon>
        <taxon>Homo</taxon>
    </lineage>
</organism>
<reference evidence="7 8" key="1">
    <citation type="journal article" date="2001" name="Nature">
        <title>Initial sequencing and analysis of the human genome.</title>
        <authorList>
            <consortium name="International Human Genome Sequencing Consortium"/>
            <person name="Lander E.S."/>
            <person name="Linton L.M."/>
            <person name="Birren B."/>
            <person name="Nusbaum C."/>
            <person name="Zody M.C."/>
            <person name="Baldwin J."/>
            <person name="Devon K."/>
            <person name="Dewar K."/>
            <person name="Doyle M."/>
            <person name="FitzHugh W."/>
            <person name="Funke R."/>
            <person name="Gage D."/>
            <person name="Harris K."/>
            <person name="Heaford A."/>
            <person name="Howland J."/>
            <person name="Kann L."/>
            <person name="Lehoczky J."/>
            <person name="LeVine R."/>
            <person name="McEwan P."/>
            <person name="McKernan K."/>
            <person name="Meldrim J."/>
            <person name="Mesirov J.P."/>
            <person name="Miranda C."/>
            <person name="Morris W."/>
            <person name="Naylor J."/>
            <person name="Raymond C."/>
            <person name="Rosetti M."/>
            <person name="Santos R."/>
            <person name="Sheridan A."/>
            <person name="Sougnez C."/>
            <person name="Stange-Thomann N."/>
            <person name="Stojanovic N."/>
            <person name="Subramanian A."/>
            <person name="Wyman D."/>
            <person name="Rogers J."/>
            <person name="Sulston J."/>
            <person name="Ainscough R."/>
            <person name="Beck S."/>
            <person name="Bentley D."/>
            <person name="Burton J."/>
            <person name="Clee C."/>
            <person name="Carter N."/>
            <person name="Coulson A."/>
            <person name="Deadman R."/>
            <person name="Deloukas P."/>
            <person name="Dunham A."/>
            <person name="Dunham I."/>
            <person name="Durbin R."/>
            <person name="French L."/>
            <person name="Grafham D."/>
            <person name="Gregory S."/>
            <person name="Hubbard T."/>
            <person name="Humphray S."/>
            <person name="Hunt A."/>
            <person name="Jones M."/>
            <person name="Lloyd C."/>
            <person name="McMurray A."/>
            <person name="Matthews L."/>
            <person name="Mercer S."/>
            <person name="Milne S."/>
            <person name="Mullikin J.C."/>
            <person name="Mungall A."/>
            <person name="Plumb R."/>
            <person name="Ross M."/>
            <person name="Shownkeen R."/>
            <person name="Sims S."/>
            <person name="Waterston R.H."/>
            <person name="Wilson R.K."/>
            <person name="Hillier L.W."/>
            <person name="McPherson J.D."/>
            <person name="Marra M.A."/>
            <person name="Mardis E.R."/>
            <person name="Fulton L.A."/>
            <person name="Chinwalla A.T."/>
            <person name="Pepin K.H."/>
            <person name="Gish W.R."/>
            <person name="Chissoe S.L."/>
            <person name="Wendl M.C."/>
            <person name="Delehaunty K.D."/>
            <person name="Miner T.L."/>
            <person name="Delehaunty A."/>
            <person name="Kramer J.B."/>
            <person name="Cook L.L."/>
            <person name="Fulton R.S."/>
            <person name="Johnson D.L."/>
            <person name="Minx P.J."/>
            <person name="Clifton S.W."/>
            <person name="Hawkins T."/>
            <person name="Branscomb E."/>
            <person name="Predki P."/>
            <person name="Richardson P."/>
            <person name="Wenning S."/>
            <person name="Slezak T."/>
            <person name="Doggett N."/>
            <person name="Cheng J.F."/>
            <person name="Olsen A."/>
            <person name="Lucas S."/>
            <person name="Elkin C."/>
            <person name="Uberbacher E."/>
            <person name="Frazier M."/>
            <person name="Gibbs R.A."/>
            <person name="Muzny D.M."/>
            <person name="Scherer S.E."/>
            <person name="Bouck J.B."/>
            <person name="Sodergren E.J."/>
            <person name="Worley K.C."/>
            <person name="Rives C.M."/>
            <person name="Gorrell J.H."/>
            <person name="Metzker M.L."/>
            <person name="Naylor S.L."/>
            <person name="Kucherlapati R.S."/>
            <person name="Nelson D.L."/>
            <person name="Weinstock G.M."/>
            <person name="Sakaki Y."/>
            <person name="Fujiyama A."/>
            <person name="Hattori M."/>
            <person name="Yada T."/>
            <person name="Toyoda A."/>
            <person name="Itoh T."/>
            <person name="Kawagoe C."/>
            <person name="Watanabe H."/>
            <person name="Totoki Y."/>
            <person name="Taylor T."/>
            <person name="Weissenbach J."/>
            <person name="Heilig R."/>
            <person name="Saurin W."/>
            <person name="Artiguenave F."/>
            <person name="Brottier P."/>
            <person name="Bruls T."/>
            <person name="Pelletier E."/>
            <person name="Robert C."/>
            <person name="Wincker P."/>
            <person name="Smith D.R."/>
            <person name="Doucette-Stamm L."/>
            <person name="Rubenfield M."/>
            <person name="Weinstock K."/>
            <person name="Lee H.M."/>
            <person name="Dubois J."/>
            <person name="Rosenthal A."/>
            <person name="Platzer M."/>
            <person name="Nyakatura G."/>
            <person name="Taudien S."/>
            <person name="Rump A."/>
            <person name="Yang H."/>
            <person name="Yu J."/>
            <person name="Wang J."/>
            <person name="Huang G."/>
            <person name="Gu J."/>
            <person name="Hood L."/>
            <person name="Rowen L."/>
            <person name="Madan A."/>
            <person name="Qin S."/>
            <person name="Davis R.W."/>
            <person name="Federspiel N.A."/>
            <person name="Abola A.P."/>
            <person name="Proctor M.J."/>
            <person name="Myers R.M."/>
            <person name="Schmutz J."/>
            <person name="Dickson M."/>
            <person name="Grimwood J."/>
            <person name="Cox D.R."/>
            <person name="Olson M.V."/>
            <person name="Kaul R."/>
            <person name="Raymond C."/>
            <person name="Shimizu N."/>
            <person name="Kawasaki K."/>
            <person name="Minoshima S."/>
            <person name="Evans G.A."/>
            <person name="Athanasiou M."/>
            <person name="Schultz R."/>
            <person name="Roe B.A."/>
            <person name="Chen F."/>
            <person name="Pan H."/>
            <person name="Ramser J."/>
            <person name="Lehrach H."/>
            <person name="Reinhardt R."/>
            <person name="McCombie W.R."/>
            <person name="de la Bastide M."/>
            <person name="Dedhia N."/>
            <person name="Blocker H."/>
            <person name="Hornischer K."/>
            <person name="Nordsiek G."/>
            <person name="Agarwala R."/>
            <person name="Aravind L."/>
            <person name="Bailey J.A."/>
            <person name="Bateman A."/>
            <person name="Batzoglou S."/>
            <person name="Birney E."/>
            <person name="Bork P."/>
            <person name="Brown D.G."/>
            <person name="Burge C.B."/>
            <person name="Cerutti L."/>
            <person name="Chen H.C."/>
            <person name="Church D."/>
            <person name="Clamp M."/>
            <person name="Copley R.R."/>
            <person name="Doerks T."/>
            <person name="Eddy S.R."/>
            <person name="Eichler E.E."/>
            <person name="Furey T.S."/>
            <person name="Galagan J."/>
            <person name="Gilbert J.G."/>
            <person name="Harmon C."/>
            <person name="Hayashizaki Y."/>
            <person name="Haussler D."/>
            <person name="Hermjakob H."/>
            <person name="Hokamp K."/>
            <person name="Jang W."/>
            <person name="Johnson L.S."/>
            <person name="Jones T.A."/>
            <person name="Kasif S."/>
            <person name="Kaspryzk A."/>
            <person name="Kennedy S."/>
            <person name="Kent W.J."/>
            <person name="Kitts P."/>
            <person name="Koonin E.V."/>
            <person name="Korf I."/>
            <person name="Kulp D."/>
            <person name="Lancet D."/>
            <person name="Lowe T.M."/>
            <person name="McLysaght A."/>
            <person name="Mikkelsen T."/>
            <person name="Moran J.V."/>
            <person name="Mulder N."/>
            <person name="Pollara V.J."/>
            <person name="Ponting C.P."/>
            <person name="Schuler G."/>
            <person name="Schultz J."/>
            <person name="Slater G."/>
            <person name="Smit A.F."/>
            <person name="Stupka E."/>
            <person name="Szustakowski J."/>
            <person name="Thierry-Mieg D."/>
            <person name="Thierry-Mieg J."/>
            <person name="Wagner L."/>
            <person name="Wallis J."/>
            <person name="Wheeler R."/>
            <person name="Williams A."/>
            <person name="Wolf Y.I."/>
            <person name="Wolfe K.H."/>
            <person name="Yang S.P."/>
            <person name="Yeh R.F."/>
            <person name="Collins F."/>
            <person name="Guyer M.S."/>
            <person name="Peterson J."/>
            <person name="Felsenfeld A."/>
            <person name="Wetterstrand K.A."/>
            <person name="Patrinos A."/>
            <person name="Morgan M.J."/>
            <person name="de Jong P."/>
            <person name="Catanese J.J."/>
            <person name="Osoegawa K."/>
            <person name="Shizuya H."/>
            <person name="Choi S."/>
            <person name="Chen Y.J."/>
        </authorList>
    </citation>
    <scope>NUCLEOTIDE SEQUENCE [LARGE SCALE GENOMIC DNA]</scope>
</reference>
<dbReference type="GO" id="GO:0004867">
    <property type="term" value="F:serine-type endopeptidase inhibitor activity"/>
    <property type="evidence" value="ECO:0007669"/>
    <property type="project" value="UniProtKB-KW"/>
</dbReference>
<dbReference type="PANTHER" id="PTHR10083:SF352">
    <property type="entry name" value="TISSUE FACTOR PATHWAY INHIBITOR 2"/>
    <property type="match status" value="1"/>
</dbReference>
<protein>
    <submittedName>
        <fullName evidence="7">Tissue factor pathway inhibitor 2</fullName>
    </submittedName>
</protein>
<dbReference type="UCSC" id="uc064fkf.1">
    <property type="organism name" value="human"/>
</dbReference>
<dbReference type="SMR" id="H7C4A3"/>
<dbReference type="InterPro" id="IPR050098">
    <property type="entry name" value="TFPI/VKTCI-like"/>
</dbReference>
<dbReference type="SUPFAM" id="SSF57362">
    <property type="entry name" value="BPTI-like"/>
    <property type="match status" value="1"/>
</dbReference>
<evidence type="ECO:0000256" key="2">
    <source>
        <dbReference type="ARBA" id="ARBA00022525"/>
    </source>
</evidence>
<dbReference type="EMBL" id="AC002076">
    <property type="status" value="NOT_ANNOTATED_CDS"/>
    <property type="molecule type" value="Genomic_DNA"/>
</dbReference>
<dbReference type="Proteomes" id="UP000005640">
    <property type="component" value="Chromosome 7"/>
</dbReference>
<accession>H7C4A3</accession>
<dbReference type="HOGENOM" id="CLU_2215853_0_0_1"/>
<feature type="domain" description="BPTI/Kunitz inhibitor" evidence="6">
    <location>
        <begin position="17"/>
        <end position="70"/>
    </location>
</feature>
<dbReference type="OpenTargets" id="ENSG00000105825"/>
<dbReference type="Bgee" id="ENSG00000105825">
    <property type="expression patterns" value="Expressed in stromal cell of endometrium and 128 other cell types or tissues"/>
</dbReference>
<keyword evidence="8" id="KW-1185">Reference proteome</keyword>
<feature type="non-terminal residue" evidence="7">
    <location>
        <position position="1"/>
    </location>
</feature>
<dbReference type="Ensembl" id="ENST00000451238.1">
    <property type="protein sequence ID" value="ENSP00000416370.1"/>
    <property type="gene ID" value="ENSG00000105825.15"/>
</dbReference>
<dbReference type="ProteomicsDB" id="45605"/>
<evidence type="ECO:0000256" key="5">
    <source>
        <dbReference type="ARBA" id="ARBA00023157"/>
    </source>
</evidence>
<dbReference type="Antibodypedia" id="4115">
    <property type="antibodies" value="542 antibodies from 34 providers"/>
</dbReference>
<name>H7C4A3_HUMAN</name>
<dbReference type="InterPro" id="IPR036880">
    <property type="entry name" value="Kunitz_BPTI_sf"/>
</dbReference>
<dbReference type="ExpressionAtlas" id="H7C4A3">
    <property type="expression patterns" value="baseline and differential"/>
</dbReference>
<evidence type="ECO:0000259" key="6">
    <source>
        <dbReference type="PROSITE" id="PS50279"/>
    </source>
</evidence>
<dbReference type="Pfam" id="PF00014">
    <property type="entry name" value="Kunitz_BPTI"/>
    <property type="match status" value="1"/>
</dbReference>
<reference evidence="7" key="5">
    <citation type="submission" date="2025-09" db="UniProtKB">
        <authorList>
            <consortium name="Ensembl"/>
        </authorList>
    </citation>
    <scope>IDENTIFICATION</scope>
</reference>
<keyword evidence="5" id="KW-1015">Disulfide bond</keyword>
<dbReference type="FunFam" id="4.10.410.10:FF:000011">
    <property type="entry name" value="Tissue factor pathway inhibitor"/>
    <property type="match status" value="1"/>
</dbReference>
<dbReference type="OrthoDB" id="5950222at2759"/>
<evidence type="ECO:0007829" key="10">
    <source>
        <dbReference type="ProteomicsDB" id="H7C4A3"/>
    </source>
</evidence>
<dbReference type="PANTHER" id="PTHR10083">
    <property type="entry name" value="KUNITZ-TYPE PROTEASE INHIBITOR-RELATED"/>
    <property type="match status" value="1"/>
</dbReference>
<evidence type="ECO:0007829" key="9">
    <source>
        <dbReference type="PeptideAtlas" id="H7C4A3"/>
    </source>
</evidence>
<dbReference type="Gene3D" id="4.10.410.10">
    <property type="entry name" value="Pancreatic trypsin inhibitor Kunitz domain"/>
    <property type="match status" value="1"/>
</dbReference>
<dbReference type="GO" id="GO:0005576">
    <property type="term" value="C:extracellular region"/>
    <property type="evidence" value="ECO:0007669"/>
    <property type="project" value="UniProtKB-SubCell"/>
</dbReference>
<evidence type="ECO:0000313" key="8">
    <source>
        <dbReference type="Proteomes" id="UP000005640"/>
    </source>
</evidence>
<reference evidence="7" key="4">
    <citation type="submission" date="2025-08" db="UniProtKB">
        <authorList>
            <consortium name="Ensembl"/>
        </authorList>
    </citation>
    <scope>IDENTIFICATION</scope>
</reference>
<evidence type="ECO:0000256" key="3">
    <source>
        <dbReference type="ARBA" id="ARBA00022690"/>
    </source>
</evidence>
<reference evidence="7 8" key="3">
    <citation type="journal article" date="2004" name="Nature">
        <title>Finishing the euchromatic sequence of the human genome.</title>
        <authorList>
            <consortium name="International Human Genome Sequencing Consortium"/>
        </authorList>
    </citation>
    <scope>NUCLEOTIDE SEQUENCE [LARGE SCALE GENOMIC DNA]</scope>
</reference>
<dbReference type="ChiTaRS" id="TFPI2">
    <property type="organism name" value="human"/>
</dbReference>
<keyword evidence="4" id="KW-0722">Serine protease inhibitor</keyword>
<evidence type="ECO:0000313" key="7">
    <source>
        <dbReference type="Ensembl" id="ENSP00000416370.1"/>
    </source>
</evidence>
<dbReference type="PROSITE" id="PS50279">
    <property type="entry name" value="BPTI_KUNITZ_2"/>
    <property type="match status" value="1"/>
</dbReference>
<comment type="subcellular location">
    <subcellularLocation>
        <location evidence="1">Secreted</location>
    </subcellularLocation>
</comment>